<evidence type="ECO:0000313" key="2">
    <source>
        <dbReference type="EnsemblMetazoa" id="CapteP30130"/>
    </source>
</evidence>
<sequence length="67" mass="7753">VPLPLVTRVRDELTRMEQAGVIRKITEPTEWCAPIVPVIKSNNTIRICVDLKRLNKSVLRERYILPT</sequence>
<dbReference type="PANTHER" id="PTHR37984">
    <property type="entry name" value="PROTEIN CBG26694"/>
    <property type="match status" value="1"/>
</dbReference>
<dbReference type="EMBL" id="AMQN01011380">
    <property type="status" value="NOT_ANNOTATED_CDS"/>
    <property type="molecule type" value="Genomic_DNA"/>
</dbReference>
<dbReference type="OrthoDB" id="10056300at2759"/>
<feature type="non-terminal residue" evidence="1">
    <location>
        <position position="1"/>
    </location>
</feature>
<dbReference type="STRING" id="283909.R7TY54"/>
<dbReference type="SUPFAM" id="SSF56672">
    <property type="entry name" value="DNA/RNA polymerases"/>
    <property type="match status" value="1"/>
</dbReference>
<keyword evidence="3" id="KW-1185">Reference proteome</keyword>
<accession>R7TY54</accession>
<evidence type="ECO:0008006" key="4">
    <source>
        <dbReference type="Google" id="ProtNLM"/>
    </source>
</evidence>
<dbReference type="Gene3D" id="3.10.10.10">
    <property type="entry name" value="HIV Type 1 Reverse Transcriptase, subunit A, domain 1"/>
    <property type="match status" value="1"/>
</dbReference>
<reference evidence="1 3" key="2">
    <citation type="journal article" date="2013" name="Nature">
        <title>Insights into bilaterian evolution from three spiralian genomes.</title>
        <authorList>
            <person name="Simakov O."/>
            <person name="Marletaz F."/>
            <person name="Cho S.J."/>
            <person name="Edsinger-Gonzales E."/>
            <person name="Havlak P."/>
            <person name="Hellsten U."/>
            <person name="Kuo D.H."/>
            <person name="Larsson T."/>
            <person name="Lv J."/>
            <person name="Arendt D."/>
            <person name="Savage R."/>
            <person name="Osoegawa K."/>
            <person name="de Jong P."/>
            <person name="Grimwood J."/>
            <person name="Chapman J.A."/>
            <person name="Shapiro H."/>
            <person name="Aerts A."/>
            <person name="Otillar R.P."/>
            <person name="Terry A.Y."/>
            <person name="Boore J.L."/>
            <person name="Grigoriev I.V."/>
            <person name="Lindberg D.R."/>
            <person name="Seaver E.C."/>
            <person name="Weisblat D.A."/>
            <person name="Putnam N.H."/>
            <person name="Rokhsar D.S."/>
        </authorList>
    </citation>
    <scope>NUCLEOTIDE SEQUENCE</scope>
    <source>
        <strain evidence="1 3">I ESC-2004</strain>
    </source>
</reference>
<dbReference type="InterPro" id="IPR050951">
    <property type="entry name" value="Retrovirus_Pol_polyprotein"/>
</dbReference>
<dbReference type="OMA" id="TPWVSPF"/>
<gene>
    <name evidence="1" type="ORF">CAPTEDRAFT_30130</name>
</gene>
<reference evidence="3" key="1">
    <citation type="submission" date="2012-12" db="EMBL/GenBank/DDBJ databases">
        <authorList>
            <person name="Hellsten U."/>
            <person name="Grimwood J."/>
            <person name="Chapman J.A."/>
            <person name="Shapiro H."/>
            <person name="Aerts A."/>
            <person name="Otillar R.P."/>
            <person name="Terry A.Y."/>
            <person name="Boore J.L."/>
            <person name="Simakov O."/>
            <person name="Marletaz F."/>
            <person name="Cho S.-J."/>
            <person name="Edsinger-Gonzales E."/>
            <person name="Havlak P."/>
            <person name="Kuo D.-H."/>
            <person name="Larsson T."/>
            <person name="Lv J."/>
            <person name="Arendt D."/>
            <person name="Savage R."/>
            <person name="Osoegawa K."/>
            <person name="de Jong P."/>
            <person name="Lindberg D.R."/>
            <person name="Seaver E.C."/>
            <person name="Weisblat D.A."/>
            <person name="Putnam N.H."/>
            <person name="Grigoriev I.V."/>
            <person name="Rokhsar D.S."/>
        </authorList>
    </citation>
    <scope>NUCLEOTIDE SEQUENCE</scope>
    <source>
        <strain evidence="3">I ESC-2004</strain>
    </source>
</reference>
<evidence type="ECO:0000313" key="3">
    <source>
        <dbReference type="Proteomes" id="UP000014760"/>
    </source>
</evidence>
<proteinExistence type="predicted"/>
<name>R7TY54_CAPTE</name>
<dbReference type="Proteomes" id="UP000014760">
    <property type="component" value="Unassembled WGS sequence"/>
</dbReference>
<dbReference type="EMBL" id="KB308855">
    <property type="protein sequence ID" value="ELT96351.1"/>
    <property type="molecule type" value="Genomic_DNA"/>
</dbReference>
<dbReference type="AlphaFoldDB" id="R7TY54"/>
<evidence type="ECO:0000313" key="1">
    <source>
        <dbReference type="EMBL" id="ELT96351.1"/>
    </source>
</evidence>
<reference evidence="2" key="3">
    <citation type="submission" date="2015-06" db="UniProtKB">
        <authorList>
            <consortium name="EnsemblMetazoa"/>
        </authorList>
    </citation>
    <scope>IDENTIFICATION</scope>
</reference>
<protein>
    <recommendedName>
        <fullName evidence="4">Reverse transcriptase domain-containing protein</fullName>
    </recommendedName>
</protein>
<dbReference type="HOGENOM" id="CLU_000384_35_3_1"/>
<feature type="non-terminal residue" evidence="1">
    <location>
        <position position="67"/>
    </location>
</feature>
<dbReference type="InterPro" id="IPR043502">
    <property type="entry name" value="DNA/RNA_pol_sf"/>
</dbReference>
<dbReference type="PANTHER" id="PTHR37984:SF5">
    <property type="entry name" value="PROTEIN NYNRIN-LIKE"/>
    <property type="match status" value="1"/>
</dbReference>
<dbReference type="EnsemblMetazoa" id="CapteT30130">
    <property type="protein sequence ID" value="CapteP30130"/>
    <property type="gene ID" value="CapteG30130"/>
</dbReference>
<organism evidence="1">
    <name type="scientific">Capitella teleta</name>
    <name type="common">Polychaete worm</name>
    <dbReference type="NCBI Taxonomy" id="283909"/>
    <lineage>
        <taxon>Eukaryota</taxon>
        <taxon>Metazoa</taxon>
        <taxon>Spiralia</taxon>
        <taxon>Lophotrochozoa</taxon>
        <taxon>Annelida</taxon>
        <taxon>Polychaeta</taxon>
        <taxon>Sedentaria</taxon>
        <taxon>Scolecida</taxon>
        <taxon>Capitellidae</taxon>
        <taxon>Capitella</taxon>
    </lineage>
</organism>